<evidence type="ECO:0000313" key="1">
    <source>
        <dbReference type="EMBL" id="QDT30849.1"/>
    </source>
</evidence>
<accession>A0A517QGT4</accession>
<dbReference type="Proteomes" id="UP000315724">
    <property type="component" value="Chromosome"/>
</dbReference>
<dbReference type="KEGG" id="tpol:Mal48_00770"/>
<proteinExistence type="predicted"/>
<keyword evidence="2" id="KW-1185">Reference proteome</keyword>
<reference evidence="1 2" key="1">
    <citation type="submission" date="2019-02" db="EMBL/GenBank/DDBJ databases">
        <title>Deep-cultivation of Planctomycetes and their phenomic and genomic characterization uncovers novel biology.</title>
        <authorList>
            <person name="Wiegand S."/>
            <person name="Jogler M."/>
            <person name="Boedeker C."/>
            <person name="Pinto D."/>
            <person name="Vollmers J."/>
            <person name="Rivas-Marin E."/>
            <person name="Kohn T."/>
            <person name="Peeters S.H."/>
            <person name="Heuer A."/>
            <person name="Rast P."/>
            <person name="Oberbeckmann S."/>
            <person name="Bunk B."/>
            <person name="Jeske O."/>
            <person name="Meyerdierks A."/>
            <person name="Storesund J.E."/>
            <person name="Kallscheuer N."/>
            <person name="Luecker S."/>
            <person name="Lage O.M."/>
            <person name="Pohl T."/>
            <person name="Merkel B.J."/>
            <person name="Hornburger P."/>
            <person name="Mueller R.-W."/>
            <person name="Bruemmer F."/>
            <person name="Labrenz M."/>
            <person name="Spormann A.M."/>
            <person name="Op den Camp H."/>
            <person name="Overmann J."/>
            <person name="Amann R."/>
            <person name="Jetten M.S.M."/>
            <person name="Mascher T."/>
            <person name="Medema M.H."/>
            <person name="Devos D.P."/>
            <person name="Kaster A.-K."/>
            <person name="Ovreas L."/>
            <person name="Rohde M."/>
            <person name="Galperin M.Y."/>
            <person name="Jogler C."/>
        </authorList>
    </citation>
    <scope>NUCLEOTIDE SEQUENCE [LARGE SCALE GENOMIC DNA]</scope>
    <source>
        <strain evidence="1 2">Mal48</strain>
    </source>
</reference>
<protein>
    <recommendedName>
        <fullName evidence="3">Phage protein</fullName>
    </recommendedName>
</protein>
<evidence type="ECO:0008006" key="3">
    <source>
        <dbReference type="Google" id="ProtNLM"/>
    </source>
</evidence>
<evidence type="ECO:0000313" key="2">
    <source>
        <dbReference type="Proteomes" id="UP000315724"/>
    </source>
</evidence>
<organism evidence="1 2">
    <name type="scientific">Thalassoglobus polymorphus</name>
    <dbReference type="NCBI Taxonomy" id="2527994"/>
    <lineage>
        <taxon>Bacteria</taxon>
        <taxon>Pseudomonadati</taxon>
        <taxon>Planctomycetota</taxon>
        <taxon>Planctomycetia</taxon>
        <taxon>Planctomycetales</taxon>
        <taxon>Planctomycetaceae</taxon>
        <taxon>Thalassoglobus</taxon>
    </lineage>
</organism>
<gene>
    <name evidence="1" type="ORF">Mal48_00770</name>
</gene>
<dbReference type="EMBL" id="CP036267">
    <property type="protein sequence ID" value="QDT30849.1"/>
    <property type="molecule type" value="Genomic_DNA"/>
</dbReference>
<name>A0A517QGT4_9PLAN</name>
<dbReference type="OrthoDB" id="285059at2"/>
<dbReference type="AlphaFoldDB" id="A0A517QGT4"/>
<dbReference type="RefSeq" id="WP_145195076.1">
    <property type="nucleotide sequence ID" value="NZ_CP036267.1"/>
</dbReference>
<sequence length="65" mass="7339">MRQMKLFKGVEMEISALETEVNEWIQENGIAVISISGNITPQSHSSRGQERMSGSDILIIVEYEK</sequence>